<dbReference type="Gene3D" id="2.30.30.40">
    <property type="entry name" value="SH3 Domains"/>
    <property type="match status" value="1"/>
</dbReference>
<dbReference type="PANTHER" id="PTHR22617">
    <property type="entry name" value="CHEMOTAXIS SENSOR HISTIDINE KINASE-RELATED"/>
    <property type="match status" value="1"/>
</dbReference>
<dbReference type="RefSeq" id="WP_194367336.1">
    <property type="nucleotide sequence ID" value="NZ_CP054493.1"/>
</dbReference>
<dbReference type="Gene3D" id="2.40.50.180">
    <property type="entry name" value="CheA-289, Domain 4"/>
    <property type="match status" value="1"/>
</dbReference>
<dbReference type="PROSITE" id="PS50851">
    <property type="entry name" value="CHEW"/>
    <property type="match status" value="1"/>
</dbReference>
<name>A0A7S7M2U4_9BACT</name>
<dbReference type="Pfam" id="PF01584">
    <property type="entry name" value="CheW"/>
    <property type="match status" value="1"/>
</dbReference>
<dbReference type="KEGG" id="smas:HUE87_03390"/>
<evidence type="ECO:0000313" key="3">
    <source>
        <dbReference type="Proteomes" id="UP000593836"/>
    </source>
</evidence>
<dbReference type="GO" id="GO:0005829">
    <property type="term" value="C:cytosol"/>
    <property type="evidence" value="ECO:0007669"/>
    <property type="project" value="TreeGrafter"/>
</dbReference>
<dbReference type="InterPro" id="IPR039315">
    <property type="entry name" value="CheW"/>
</dbReference>
<proteinExistence type="predicted"/>
<organism evidence="2 3">
    <name type="scientific">Candidatus Sulfurimonas marisnigri</name>
    <dbReference type="NCBI Taxonomy" id="2740405"/>
    <lineage>
        <taxon>Bacteria</taxon>
        <taxon>Pseudomonadati</taxon>
        <taxon>Campylobacterota</taxon>
        <taxon>Epsilonproteobacteria</taxon>
        <taxon>Campylobacterales</taxon>
        <taxon>Sulfurimonadaceae</taxon>
        <taxon>Sulfurimonas</taxon>
    </lineage>
</organism>
<dbReference type="GO" id="GO:0007165">
    <property type="term" value="P:signal transduction"/>
    <property type="evidence" value="ECO:0007669"/>
    <property type="project" value="InterPro"/>
</dbReference>
<dbReference type="InterPro" id="IPR002545">
    <property type="entry name" value="CheW-lke_dom"/>
</dbReference>
<gene>
    <name evidence="2" type="ORF">HUE87_03390</name>
</gene>
<protein>
    <submittedName>
        <fullName evidence="2">Purine-binding chemotaxis protein CheW</fullName>
    </submittedName>
</protein>
<dbReference type="PANTHER" id="PTHR22617:SF41">
    <property type="entry name" value="CHEMOTAXIS SIGNAL TRANSDUCTION SYSTEM ADAPTOR PROTEIN CHEW"/>
    <property type="match status" value="1"/>
</dbReference>
<dbReference type="SMART" id="SM00260">
    <property type="entry name" value="CheW"/>
    <property type="match status" value="1"/>
</dbReference>
<sequence>MSTANQDSSDNQFLTFYVAGEIYALSVLHIKEIIEYSIVTKVPLMQECVSGITNIRGSVIPVIDLGIRLNISHTQTINKRTSIIVIEKEDEIQNFQVGLVVDEVNEVYDIITKEQEDAPVFGSKIRKEFIEHIGKVKGSFIPILNSSELVNIEELSKVNNAKDA</sequence>
<evidence type="ECO:0000259" key="1">
    <source>
        <dbReference type="PROSITE" id="PS50851"/>
    </source>
</evidence>
<dbReference type="SUPFAM" id="SSF50341">
    <property type="entry name" value="CheW-like"/>
    <property type="match status" value="1"/>
</dbReference>
<dbReference type="EMBL" id="CP054493">
    <property type="protein sequence ID" value="QOY55294.1"/>
    <property type="molecule type" value="Genomic_DNA"/>
</dbReference>
<evidence type="ECO:0000313" key="2">
    <source>
        <dbReference type="EMBL" id="QOY55294.1"/>
    </source>
</evidence>
<dbReference type="GO" id="GO:0006935">
    <property type="term" value="P:chemotaxis"/>
    <property type="evidence" value="ECO:0007669"/>
    <property type="project" value="InterPro"/>
</dbReference>
<accession>A0A7S7M2U4</accession>
<feature type="domain" description="CheW-like" evidence="1">
    <location>
        <begin position="10"/>
        <end position="155"/>
    </location>
</feature>
<reference evidence="2 3" key="1">
    <citation type="submission" date="2020-05" db="EMBL/GenBank/DDBJ databases">
        <title>Sulfurimonas marisnigri, sp. nov., and Sulfurimonas baltica, sp. nov., manganese oxide reducing chemolithoautotrophs of the class Epsilonproteobacteria isolated from the pelagic redoxclines of the Black and Baltic Seas and emended description of the genus Sulfurimonas.</title>
        <authorList>
            <person name="Henkel J.V."/>
            <person name="Laudan C."/>
            <person name="Werner J."/>
            <person name="Neu T."/>
            <person name="Plewe S."/>
            <person name="Sproer C."/>
            <person name="Bunk B."/>
            <person name="Schulz-Vogt H.N."/>
        </authorList>
    </citation>
    <scope>NUCLEOTIDE SEQUENCE [LARGE SCALE GENOMIC DNA]</scope>
    <source>
        <strain evidence="2 3">SoZ1</strain>
    </source>
</reference>
<dbReference type="InterPro" id="IPR036061">
    <property type="entry name" value="CheW-like_dom_sf"/>
</dbReference>
<dbReference type="Proteomes" id="UP000593836">
    <property type="component" value="Chromosome"/>
</dbReference>
<dbReference type="AlphaFoldDB" id="A0A7S7M2U4"/>
<keyword evidence="3" id="KW-1185">Reference proteome</keyword>